<evidence type="ECO:0000256" key="1">
    <source>
        <dbReference type="SAM" id="Phobius"/>
    </source>
</evidence>
<feature type="transmembrane region" description="Helical" evidence="1">
    <location>
        <begin position="88"/>
        <end position="115"/>
    </location>
</feature>
<name>A0ABV2CM64_9RHOO</name>
<reference evidence="2 3" key="1">
    <citation type="submission" date="2024-07" db="EMBL/GenBank/DDBJ databases">
        <title>Uliginosibacterium paludis KCTC:42655.</title>
        <authorList>
            <person name="Kim M.K."/>
        </authorList>
    </citation>
    <scope>NUCLEOTIDE SEQUENCE [LARGE SCALE GENOMIC DNA]</scope>
    <source>
        <strain evidence="2 3">KCTC 42655</strain>
    </source>
</reference>
<sequence>MNDRNTLDMIGENAYVMASPSQTRLLHLLYLLHAIGLVIGAWSQAVTMIGAFAFGWTSIIAIIINYVKRDELKGTILESHLAWQADTFWRCVVVMLIGLVLYLLLVGFLINWLVFGLTGLWAVYRIVKGWLALQEGKPVR</sequence>
<feature type="transmembrane region" description="Helical" evidence="1">
    <location>
        <begin position="48"/>
        <end position="67"/>
    </location>
</feature>
<proteinExistence type="predicted"/>
<accession>A0ABV2CM64</accession>
<evidence type="ECO:0000313" key="3">
    <source>
        <dbReference type="Proteomes" id="UP001548590"/>
    </source>
</evidence>
<dbReference type="RefSeq" id="WP_345924070.1">
    <property type="nucleotide sequence ID" value="NZ_JBDIVF010000001.1"/>
</dbReference>
<dbReference type="Proteomes" id="UP001548590">
    <property type="component" value="Unassembled WGS sequence"/>
</dbReference>
<keyword evidence="1" id="KW-0812">Transmembrane</keyword>
<keyword evidence="1" id="KW-0472">Membrane</keyword>
<comment type="caution">
    <text evidence="2">The sequence shown here is derived from an EMBL/GenBank/DDBJ whole genome shotgun (WGS) entry which is preliminary data.</text>
</comment>
<evidence type="ECO:0008006" key="4">
    <source>
        <dbReference type="Google" id="ProtNLM"/>
    </source>
</evidence>
<feature type="transmembrane region" description="Helical" evidence="1">
    <location>
        <begin position="25"/>
        <end position="42"/>
    </location>
</feature>
<dbReference type="EMBL" id="JBEWLZ010000002">
    <property type="protein sequence ID" value="MET1488994.1"/>
    <property type="molecule type" value="Genomic_DNA"/>
</dbReference>
<gene>
    <name evidence="2" type="ORF">ABVT11_04090</name>
</gene>
<organism evidence="2 3">
    <name type="scientific">Uliginosibacterium paludis</name>
    <dbReference type="NCBI Taxonomy" id="1615952"/>
    <lineage>
        <taxon>Bacteria</taxon>
        <taxon>Pseudomonadati</taxon>
        <taxon>Pseudomonadota</taxon>
        <taxon>Betaproteobacteria</taxon>
        <taxon>Rhodocyclales</taxon>
        <taxon>Zoogloeaceae</taxon>
        <taxon>Uliginosibacterium</taxon>
    </lineage>
</organism>
<protein>
    <recommendedName>
        <fullName evidence="4">ATP synthase subunit I</fullName>
    </recommendedName>
</protein>
<keyword evidence="1" id="KW-1133">Transmembrane helix</keyword>
<keyword evidence="3" id="KW-1185">Reference proteome</keyword>
<evidence type="ECO:0000313" key="2">
    <source>
        <dbReference type="EMBL" id="MET1488994.1"/>
    </source>
</evidence>